<dbReference type="RefSeq" id="WP_190240156.1">
    <property type="nucleotide sequence ID" value="NZ_QFGA01000001.1"/>
</dbReference>
<organism evidence="1 2">
    <name type="scientific">Pelotomaculum schinkii</name>
    <dbReference type="NCBI Taxonomy" id="78350"/>
    <lineage>
        <taxon>Bacteria</taxon>
        <taxon>Bacillati</taxon>
        <taxon>Bacillota</taxon>
        <taxon>Clostridia</taxon>
        <taxon>Eubacteriales</taxon>
        <taxon>Desulfotomaculaceae</taxon>
        <taxon>Pelotomaculum</taxon>
    </lineage>
</organism>
<reference evidence="1 2" key="1">
    <citation type="journal article" date="2018" name="Environ. Microbiol.">
        <title>Novel energy conservation strategies and behaviour of Pelotomaculum schinkii driving syntrophic propionate catabolism.</title>
        <authorList>
            <person name="Hidalgo-Ahumada C.A.P."/>
            <person name="Nobu M.K."/>
            <person name="Narihiro T."/>
            <person name="Tamaki H."/>
            <person name="Liu W.T."/>
            <person name="Kamagata Y."/>
            <person name="Stams A.J.M."/>
            <person name="Imachi H."/>
            <person name="Sousa D.Z."/>
        </authorList>
    </citation>
    <scope>NUCLEOTIDE SEQUENCE [LARGE SCALE GENOMIC DNA]</scope>
    <source>
        <strain evidence="1 2">HH</strain>
    </source>
</reference>
<sequence length="69" mass="8143">MILQRKIRDFMDEFEQLGEVGFENRPLPSGQKQKIYFLNEPQATFLLTLLRDSRQVVRHPKTKVLRLAG</sequence>
<comment type="caution">
    <text evidence="1">The sequence shown here is derived from an EMBL/GenBank/DDBJ whole genome shotgun (WGS) entry which is preliminary data.</text>
</comment>
<name>A0A4Y7RI43_9FIRM</name>
<proteinExistence type="predicted"/>
<protein>
    <submittedName>
        <fullName evidence="1">Uncharacterized protein</fullName>
    </submittedName>
</protein>
<evidence type="ECO:0000313" key="1">
    <source>
        <dbReference type="EMBL" id="TEB08645.1"/>
    </source>
</evidence>
<dbReference type="AlphaFoldDB" id="A0A4Y7RI43"/>
<dbReference type="EMBL" id="QFGA01000001">
    <property type="protein sequence ID" value="TEB08645.1"/>
    <property type="molecule type" value="Genomic_DNA"/>
</dbReference>
<evidence type="ECO:0000313" key="2">
    <source>
        <dbReference type="Proteomes" id="UP000298324"/>
    </source>
</evidence>
<dbReference type="Proteomes" id="UP000298324">
    <property type="component" value="Unassembled WGS sequence"/>
</dbReference>
<gene>
    <name evidence="1" type="ORF">Psch_02211</name>
</gene>
<keyword evidence="2" id="KW-1185">Reference proteome</keyword>
<accession>A0A4Y7RI43</accession>